<feature type="domain" description="Spondin-like TSP1" evidence="6">
    <location>
        <begin position="592"/>
        <end position="644"/>
    </location>
</feature>
<evidence type="ECO:0000259" key="6">
    <source>
        <dbReference type="Pfam" id="PF19028"/>
    </source>
</evidence>
<feature type="domain" description="Spondin-like TSP1" evidence="6">
    <location>
        <begin position="889"/>
        <end position="939"/>
    </location>
</feature>
<feature type="domain" description="Spondin-like TSP1" evidence="6">
    <location>
        <begin position="179"/>
        <end position="231"/>
    </location>
</feature>
<evidence type="ECO:0000256" key="1">
    <source>
        <dbReference type="ARBA" id="ARBA00022729"/>
    </source>
</evidence>
<dbReference type="Pfam" id="PF00090">
    <property type="entry name" value="TSP_1"/>
    <property type="match status" value="11"/>
</dbReference>
<dbReference type="PANTHER" id="PTHR20920:SF5">
    <property type="entry name" value="SMB DOMAIN-CONTAINING PROTEIN"/>
    <property type="match status" value="1"/>
</dbReference>
<dbReference type="Pfam" id="PF19028">
    <property type="entry name" value="TSP1_spondin"/>
    <property type="match status" value="7"/>
</dbReference>
<dbReference type="InterPro" id="IPR000884">
    <property type="entry name" value="TSP1_rpt"/>
</dbReference>
<evidence type="ECO:0000313" key="7">
    <source>
        <dbReference type="EMBL" id="CAJ1402607.1"/>
    </source>
</evidence>
<dbReference type="InterPro" id="IPR039942">
    <property type="entry name" value="SBSPO"/>
</dbReference>
<feature type="domain" description="Spondin-like TSP1" evidence="6">
    <location>
        <begin position="1301"/>
        <end position="1353"/>
    </location>
</feature>
<dbReference type="PROSITE" id="PS50092">
    <property type="entry name" value="TSP1"/>
    <property type="match status" value="22"/>
</dbReference>
<dbReference type="Proteomes" id="UP001178507">
    <property type="component" value="Unassembled WGS sequence"/>
</dbReference>
<dbReference type="Gene3D" id="2.20.100.10">
    <property type="entry name" value="Thrombospondin type-1 (TSP1) repeat"/>
    <property type="match status" value="21"/>
</dbReference>
<dbReference type="SUPFAM" id="SSF82895">
    <property type="entry name" value="TSP-1 type 1 repeat"/>
    <property type="match status" value="19"/>
</dbReference>
<feature type="transmembrane region" description="Helical" evidence="4">
    <location>
        <begin position="1480"/>
        <end position="1501"/>
    </location>
</feature>
<keyword evidence="3" id="KW-0325">Glycoprotein</keyword>
<keyword evidence="2" id="KW-1015">Disulfide bond</keyword>
<evidence type="ECO:0000256" key="3">
    <source>
        <dbReference type="ARBA" id="ARBA00023180"/>
    </source>
</evidence>
<keyword evidence="1 5" id="KW-0732">Signal</keyword>
<dbReference type="InterPro" id="IPR044004">
    <property type="entry name" value="TSP1_spondin_dom"/>
</dbReference>
<dbReference type="PANTHER" id="PTHR20920">
    <property type="entry name" value="RPE-SPONDIN"/>
    <property type="match status" value="1"/>
</dbReference>
<evidence type="ECO:0000256" key="5">
    <source>
        <dbReference type="SAM" id="SignalP"/>
    </source>
</evidence>
<comment type="caution">
    <text evidence="7">The sequence shown here is derived from an EMBL/GenBank/DDBJ whole genome shotgun (WGS) entry which is preliminary data.</text>
</comment>
<feature type="domain" description="Spondin-like TSP1" evidence="6">
    <location>
        <begin position="1001"/>
        <end position="1053"/>
    </location>
</feature>
<proteinExistence type="predicted"/>
<protein>
    <recommendedName>
        <fullName evidence="6">Spondin-like TSP1 domain-containing protein</fullName>
    </recommendedName>
</protein>
<gene>
    <name evidence="7" type="ORF">EVOR1521_LOCUS25454</name>
</gene>
<keyword evidence="8" id="KW-1185">Reference proteome</keyword>
<dbReference type="InterPro" id="IPR036383">
    <property type="entry name" value="TSP1_rpt_sf"/>
</dbReference>
<organism evidence="7 8">
    <name type="scientific">Effrenium voratum</name>
    <dbReference type="NCBI Taxonomy" id="2562239"/>
    <lineage>
        <taxon>Eukaryota</taxon>
        <taxon>Sar</taxon>
        <taxon>Alveolata</taxon>
        <taxon>Dinophyceae</taxon>
        <taxon>Suessiales</taxon>
        <taxon>Symbiodiniaceae</taxon>
        <taxon>Effrenium</taxon>
    </lineage>
</organism>
<evidence type="ECO:0000256" key="2">
    <source>
        <dbReference type="ARBA" id="ARBA00023157"/>
    </source>
</evidence>
<dbReference type="EMBL" id="CAUJNA010003460">
    <property type="protein sequence ID" value="CAJ1402607.1"/>
    <property type="molecule type" value="Genomic_DNA"/>
</dbReference>
<keyword evidence="4" id="KW-0812">Transmembrane</keyword>
<keyword evidence="4" id="KW-1133">Transmembrane helix</keyword>
<feature type="signal peptide" evidence="5">
    <location>
        <begin position="1"/>
        <end position="22"/>
    </location>
</feature>
<evidence type="ECO:0000256" key="4">
    <source>
        <dbReference type="SAM" id="Phobius"/>
    </source>
</evidence>
<sequence>MTPPAGMPARLVFLHLLTMSRGELATVHDLGAIGDYYVPLEHVCDGYQEQWDNCPELEKCGPCVRRDCILGPWSPWQLQGGCTGLQLRHREVEVQHNHCGTPCDGTLTETASFEVPENCKPKGKDCKFGAWGAWTECKDKKDQSMRTRSIAEYPEEGGASCEGALEETRPCGGPADTNCHVGDWHEWTSCSEKCGKGRRTRMRYIDEEAHHGGTTCQLNLLETAECEVGHCEDSKDCVLSDWGEWTLCDELYIQSYRHRQVLAEPEGHGQLCNASLKQTRGCFPLVPSDCVLSEWQPWTKCTATCDGGQMFRDRNILKPPQRGGTCPSVELRETQGCGINPCSTTGPQDCSMMDWAKWSDCSASCGDGSQVRSRKMDSLAVMGGKPCTGPLQEVKICKTHDCQVVDCRWSDWEQWSTCSVSCDGGTKTRSRNIAVSPMGGAACDPHDKVEVAPCGTQTCGEGCKNGEWGMWREWTPCSGTCNSAYRFRRRNIAVHANYCGNATVGVREEFEKCEELPPCTTDIDCEISQWASWTSCSCHCFGMRSRSRYISTFPSGNGETCFNEALKEIEPCNPGPNEHRPADCSDTEQQDCVLKAWEEWSQCTTSCGGGQRSRVRELEQSPMGGGKPCNETLLQTKGCSLQHCEEHRCQDCVWGPWSAWGQCPECGGQKYRHRNIDIMPNHCGRRCEMQSSKEVSDCPPSLKCTEKLFCAWNPWTSADCNGVCGQSTTMVTRTLGLHRNKPTDVFFAVNGTAKCAGAQVNQTKCPFTHDCQDCIPIPCTFSPWSEWQQPTCEGLCTRSRVVQNVNNECGTPCTGPLESTKRCAADCLTPQDCKVTEWSSWSGCSDPGQSTGQRYRSRGIIHNPRNGGKPCLGVLDETAGCHQIVPQPCMFSDWEEWTSCTATCGDGWRSRQRNIESHAHRGGHPCDGTLREIDTCTAGSSCEGHEAVDCLLGEWGAWSTCDLHNMMYRDKSVTRKAAHGGQPCVGETTQGQSCGLVKVDCRMSEWTTFGPCDRTCGEGQTRRQRQIERFSQFGGQECPAELMETRGCMEAPCPTWNAEVSDWTDWSSCSFTCGPGEERRERGVLKERSLGGRGFEGHLGEVRACHGAQACPRRDCVWNTWESWAPCSCSCGGGHQDRKRFVLHMPEAGGERCEPSDKIEIRACNTQPCGESACQDGKWGLWSAWAECSASCDGGTTFRIRSIAQNASACGCPAPGKAHETGICNMESCGESRDCIMSHWTTWGACSSTCNGIKTRERKVEEYGLGSGVWCSGGLKQVEPCNPSPGETASEQCAGGDPVDCVQSEWTSWSMCSVSCGGGEHLRERKILRHPKYGGRTCDGGMAELKECNRHMCGGPEPVDCLFSPWKEWGDCDKCNGERSRVRNIDSFPRYGGAECPPKSTMEIGKCPRRCSGEKFCEWTVWGEWSDCTVTCGKGGKRRRRRHLQLTEKARHELPDYVSNVAMKYEKLRRRAQDMEHKEIVEGVACFWMGCLVTFFCVGGVRASRARPRAAELVYEVLEEA</sequence>
<feature type="domain" description="Spondin-like TSP1" evidence="6">
    <location>
        <begin position="290"/>
        <end position="342"/>
    </location>
</feature>
<accession>A0AA36NCZ5</accession>
<evidence type="ECO:0000313" key="8">
    <source>
        <dbReference type="Proteomes" id="UP001178507"/>
    </source>
</evidence>
<dbReference type="SMART" id="SM00209">
    <property type="entry name" value="TSP1"/>
    <property type="match status" value="23"/>
</dbReference>
<name>A0AA36NCZ5_9DINO</name>
<feature type="chain" id="PRO_5041423605" description="Spondin-like TSP1 domain-containing protein" evidence="5">
    <location>
        <begin position="23"/>
        <end position="1521"/>
    </location>
</feature>
<reference evidence="7" key="1">
    <citation type="submission" date="2023-08" db="EMBL/GenBank/DDBJ databases">
        <authorList>
            <person name="Chen Y."/>
            <person name="Shah S."/>
            <person name="Dougan E. K."/>
            <person name="Thang M."/>
            <person name="Chan C."/>
        </authorList>
    </citation>
    <scope>NUCLEOTIDE SEQUENCE</scope>
</reference>
<keyword evidence="4" id="KW-0472">Membrane</keyword>
<feature type="domain" description="Spondin-like TSP1" evidence="6">
    <location>
        <begin position="1116"/>
        <end position="1169"/>
    </location>
</feature>